<feature type="region of interest" description="Disordered" evidence="1">
    <location>
        <begin position="345"/>
        <end position="372"/>
    </location>
</feature>
<sequence>MDPPSTPQVAKAKDDDRYRRASSVRPPVPQRWDNTDVWMPRGAKKEERIPAPTDYKPQFDTPAVIYLTPTSGTEKPPLDLFAEHLRFYTSHVTFPPPRKVTYGAKGAPDFESLPKTVELPPAALNPPTKRKRGEGEEGQPAGAERVAPTTVATPVAKDFPVIEKPVVRKKKKSCADAILVCDKCHTTSNVNHNPMMVCKGCFEALHKHCCEPAQDPRDYLCMLCSKEREDLEQYSRLVAEQQAEKQLSRAYYSVENQRRRNLVGFPQFNKPQHLGFFAGDSTHEERAEYFSKFKVNELVNLLIFAEEHVEGGVLANLLASVAKKHSDLPIFNRPDWVNDFRPVEEQPQEASTVPTGAKAQATTSLRKPKNKRHRISAIRKVQDGVATFVEPLIYDVDVHTLPGQWPRPREGLYALLKPEKDDTLMFDDMDEQAFSHFKGPIDSGPPVRPTYIVHTTLVPEVPEKPLPFGAPDNGPDAMDIAIGDEPRLDA</sequence>
<feature type="region of interest" description="Disordered" evidence="1">
    <location>
        <begin position="463"/>
        <end position="490"/>
    </location>
</feature>
<feature type="region of interest" description="Disordered" evidence="1">
    <location>
        <begin position="1"/>
        <end position="59"/>
    </location>
</feature>
<feature type="compositionally biased region" description="Polar residues" evidence="1">
    <location>
        <begin position="348"/>
        <end position="365"/>
    </location>
</feature>
<gene>
    <name evidence="2" type="ORF">F5X68DRAFT_257970</name>
</gene>
<evidence type="ECO:0008006" key="4">
    <source>
        <dbReference type="Google" id="ProtNLM"/>
    </source>
</evidence>
<evidence type="ECO:0000313" key="3">
    <source>
        <dbReference type="Proteomes" id="UP000770015"/>
    </source>
</evidence>
<dbReference type="Proteomes" id="UP000770015">
    <property type="component" value="Unassembled WGS sequence"/>
</dbReference>
<dbReference type="OrthoDB" id="5863171at2759"/>
<evidence type="ECO:0000313" key="2">
    <source>
        <dbReference type="EMBL" id="KAH6695295.1"/>
    </source>
</evidence>
<dbReference type="InterPro" id="IPR013083">
    <property type="entry name" value="Znf_RING/FYVE/PHD"/>
</dbReference>
<dbReference type="Gene3D" id="3.30.40.10">
    <property type="entry name" value="Zinc/RING finger domain, C3HC4 (zinc finger)"/>
    <property type="match status" value="1"/>
</dbReference>
<dbReference type="InterPro" id="IPR011011">
    <property type="entry name" value="Znf_FYVE_PHD"/>
</dbReference>
<dbReference type="AlphaFoldDB" id="A0A9P9ACE0"/>
<dbReference type="EMBL" id="JAGSXJ010000002">
    <property type="protein sequence ID" value="KAH6695295.1"/>
    <property type="molecule type" value="Genomic_DNA"/>
</dbReference>
<organism evidence="2 3">
    <name type="scientific">Plectosphaerella plurivora</name>
    <dbReference type="NCBI Taxonomy" id="936078"/>
    <lineage>
        <taxon>Eukaryota</taxon>
        <taxon>Fungi</taxon>
        <taxon>Dikarya</taxon>
        <taxon>Ascomycota</taxon>
        <taxon>Pezizomycotina</taxon>
        <taxon>Sordariomycetes</taxon>
        <taxon>Hypocreomycetidae</taxon>
        <taxon>Glomerellales</taxon>
        <taxon>Plectosphaerellaceae</taxon>
        <taxon>Plectosphaerella</taxon>
    </lineage>
</organism>
<evidence type="ECO:0000256" key="1">
    <source>
        <dbReference type="SAM" id="MobiDB-lite"/>
    </source>
</evidence>
<protein>
    <recommendedName>
        <fullName evidence="4">Zinc finger PHD-type domain-containing protein</fullName>
    </recommendedName>
</protein>
<reference evidence="2" key="1">
    <citation type="journal article" date="2021" name="Nat. Commun.">
        <title>Genetic determinants of endophytism in the Arabidopsis root mycobiome.</title>
        <authorList>
            <person name="Mesny F."/>
            <person name="Miyauchi S."/>
            <person name="Thiergart T."/>
            <person name="Pickel B."/>
            <person name="Atanasova L."/>
            <person name="Karlsson M."/>
            <person name="Huettel B."/>
            <person name="Barry K.W."/>
            <person name="Haridas S."/>
            <person name="Chen C."/>
            <person name="Bauer D."/>
            <person name="Andreopoulos W."/>
            <person name="Pangilinan J."/>
            <person name="LaButti K."/>
            <person name="Riley R."/>
            <person name="Lipzen A."/>
            <person name="Clum A."/>
            <person name="Drula E."/>
            <person name="Henrissat B."/>
            <person name="Kohler A."/>
            <person name="Grigoriev I.V."/>
            <person name="Martin F.M."/>
            <person name="Hacquard S."/>
        </authorList>
    </citation>
    <scope>NUCLEOTIDE SEQUENCE</scope>
    <source>
        <strain evidence="2">MPI-SDFR-AT-0117</strain>
    </source>
</reference>
<comment type="caution">
    <text evidence="2">The sequence shown here is derived from an EMBL/GenBank/DDBJ whole genome shotgun (WGS) entry which is preliminary data.</text>
</comment>
<keyword evidence="3" id="KW-1185">Reference proteome</keyword>
<dbReference type="SUPFAM" id="SSF57903">
    <property type="entry name" value="FYVE/PHD zinc finger"/>
    <property type="match status" value="1"/>
</dbReference>
<accession>A0A9P9ACE0</accession>
<feature type="region of interest" description="Disordered" evidence="1">
    <location>
        <begin position="105"/>
        <end position="146"/>
    </location>
</feature>
<name>A0A9P9ACE0_9PEZI</name>
<proteinExistence type="predicted"/>